<dbReference type="EMBL" id="CP021983">
    <property type="protein sequence ID" value="ASC71348.1"/>
    <property type="molecule type" value="Genomic_DNA"/>
</dbReference>
<dbReference type="AlphaFoldDB" id="A0A1Z3HM28"/>
<gene>
    <name evidence="1" type="ORF">XM38_023000</name>
</gene>
<reference evidence="1 2" key="1">
    <citation type="journal article" date="2016" name="Biochim. Biophys. Acta">
        <title>Characterization of red-shifted phycobilisomes isolated from the chlorophyll f-containing cyanobacterium Halomicronema hongdechloris.</title>
        <authorList>
            <person name="Li Y."/>
            <person name="Lin Y."/>
            <person name="Garvey C.J."/>
            <person name="Birch D."/>
            <person name="Corkery R.W."/>
            <person name="Loughlin P.C."/>
            <person name="Scheer H."/>
            <person name="Willows R.D."/>
            <person name="Chen M."/>
        </authorList>
    </citation>
    <scope>NUCLEOTIDE SEQUENCE [LARGE SCALE GENOMIC DNA]</scope>
    <source>
        <strain evidence="1 2">C2206</strain>
    </source>
</reference>
<dbReference type="Proteomes" id="UP000191901">
    <property type="component" value="Chromosome"/>
</dbReference>
<protein>
    <submittedName>
        <fullName evidence="1">Uncharacterized protein</fullName>
    </submittedName>
</protein>
<dbReference type="STRING" id="1641165.XM38_21820"/>
<proteinExistence type="predicted"/>
<organism evidence="1 2">
    <name type="scientific">Halomicronema hongdechloris C2206</name>
    <dbReference type="NCBI Taxonomy" id="1641165"/>
    <lineage>
        <taxon>Bacteria</taxon>
        <taxon>Bacillati</taxon>
        <taxon>Cyanobacteriota</taxon>
        <taxon>Cyanophyceae</taxon>
        <taxon>Nodosilineales</taxon>
        <taxon>Nodosilineaceae</taxon>
        <taxon>Halomicronema</taxon>
    </lineage>
</organism>
<dbReference type="KEGG" id="hhg:XM38_023000"/>
<accession>A0A1Z3HM28</accession>
<name>A0A1Z3HM28_9CYAN</name>
<keyword evidence="2" id="KW-1185">Reference proteome</keyword>
<dbReference type="RefSeq" id="WP_080812670.1">
    <property type="nucleotide sequence ID" value="NZ_CP021983.2"/>
</dbReference>
<sequence length="148" mass="16640">MQSRFSLTPRYHLDDDLNWLIGIDPLRRYWMRVNGDERLTVMLPGLLAADFETVRQAILQLRDLIPGDVISWPTGSSQELFIQCIAPNCYGVAATVAGAEVTHLFDREALESLLMTAHPDWKCAPEHAMLGRHLLMQAWTQPAAVKAA</sequence>
<evidence type="ECO:0000313" key="2">
    <source>
        <dbReference type="Proteomes" id="UP000191901"/>
    </source>
</evidence>
<dbReference type="OrthoDB" id="516291at2"/>
<evidence type="ECO:0000313" key="1">
    <source>
        <dbReference type="EMBL" id="ASC71348.1"/>
    </source>
</evidence>